<keyword evidence="2" id="KW-0812">Transmembrane</keyword>
<dbReference type="AlphaFoldDB" id="A0A6S6R0Y7"/>
<keyword evidence="2" id="KW-0472">Membrane</keyword>
<keyword evidence="4" id="KW-1185">Reference proteome</keyword>
<accession>A0A6S6R0Y7</accession>
<feature type="transmembrane region" description="Helical" evidence="2">
    <location>
        <begin position="21"/>
        <end position="41"/>
    </location>
</feature>
<dbReference type="EMBL" id="AP023367">
    <property type="protein sequence ID" value="BCJ95716.1"/>
    <property type="molecule type" value="Genomic_DNA"/>
</dbReference>
<name>A0A6S6R0Y7_9FIRM</name>
<keyword evidence="2" id="KW-1133">Transmembrane helix</keyword>
<dbReference type="Proteomes" id="UP000515561">
    <property type="component" value="Chromosome"/>
</dbReference>
<reference evidence="3 4" key="1">
    <citation type="journal article" date="2016" name="Int. J. Syst. Evol. Microbiol.">
        <title>Descriptions of Anaerotaenia torta gen. nov., sp. nov. and Anaerocolumna cellulosilytica gen. nov., sp. nov. isolated from a methanogenic reactor of cattle waste.</title>
        <authorList>
            <person name="Uek A."/>
            <person name="Ohtaki Y."/>
            <person name="Kaku N."/>
            <person name="Ueki K."/>
        </authorList>
    </citation>
    <scope>NUCLEOTIDE SEQUENCE [LARGE SCALE GENOMIC DNA]</scope>
    <source>
        <strain evidence="3 4">SN021</strain>
    </source>
</reference>
<evidence type="ECO:0000313" key="4">
    <source>
        <dbReference type="Proteomes" id="UP000515561"/>
    </source>
</evidence>
<protein>
    <submittedName>
        <fullName evidence="3">Uncharacterized protein</fullName>
    </submittedName>
</protein>
<feature type="region of interest" description="Disordered" evidence="1">
    <location>
        <begin position="115"/>
        <end position="143"/>
    </location>
</feature>
<organism evidence="3 4">
    <name type="scientific">Anaerocolumna cellulosilytica</name>
    <dbReference type="NCBI Taxonomy" id="433286"/>
    <lineage>
        <taxon>Bacteria</taxon>
        <taxon>Bacillati</taxon>
        <taxon>Bacillota</taxon>
        <taxon>Clostridia</taxon>
        <taxon>Lachnospirales</taxon>
        <taxon>Lachnospiraceae</taxon>
        <taxon>Anaerocolumna</taxon>
    </lineage>
</organism>
<proteinExistence type="predicted"/>
<dbReference type="RefSeq" id="WP_184093497.1">
    <property type="nucleotide sequence ID" value="NZ_AP023367.1"/>
</dbReference>
<gene>
    <name evidence="3" type="ORF">acsn021_32850</name>
</gene>
<evidence type="ECO:0000313" key="3">
    <source>
        <dbReference type="EMBL" id="BCJ95716.1"/>
    </source>
</evidence>
<evidence type="ECO:0000256" key="2">
    <source>
        <dbReference type="SAM" id="Phobius"/>
    </source>
</evidence>
<sequence length="203" mass="22204">MDKEKVKDKKKITIKEIGPARLVMLLMAGIFLLLLSFPDLLSSKGTKKDNTGILETVTENNMKSVKTGDETTIYVNDLENRLESILAKVEGIGSVDVMITLKGSKEEIVLKDKPYTQESMNEVDGEGGNRDSSNVSRDDTTVLVNGGDGTSMPYILKELAPEFEGILVIAEGGGNIQIKTEIMDAVQVLFNVPAHKVKVMKMN</sequence>
<evidence type="ECO:0000256" key="1">
    <source>
        <dbReference type="SAM" id="MobiDB-lite"/>
    </source>
</evidence>
<dbReference type="KEGG" id="acel:acsn021_32850"/>